<sequence>MAEKDELARGMAARLRIKEEYQRLEETPGLRKADWNAEKIGRGHPAGADAELISEGPDRIPYKLMGGQKVYDITEQFLAAARALPVGTLVKDDDFTLFESVGALEIGDPKMDSGFLAPGEKLVDDYDIFRELLPEEVLGIMDQLLCCEMAWHEGYPLAQTVFTSHYIDTLLNFEAKTIESAQFSKDGTETRGGPLLHLVLRTYCIALIKSCDYVLEEYMKSIQGCGTRVNLYEDEDFSAHTYADEWVHDQLNVCQSEPSRKIWEAIRQRLKLRVSLLHAMDTDDEEDTPLLHWQTTATLLPAINDTHHFARPVPESFSAKIQRRLASTVPPKPMVELSFEDASAKLTQMCKDCEEAAKVVDFGIENIQRLKAFLLAFSSRKPEPLSYARACLSSTVFGCDEEGFTDILLKDLQEIVFTIDPIMARTNWGYDAPLNLQTPADPRYEMAHTINLFTKSVVRKPGGYVDLFRALCSNRCRLRRSLCHVITAFEELQVSEADQLDRTLNRLVPDALHPLSTWTYHQKLQVMEAVIQLGFELDIYLPDELAGMYWYLSILAAAHGRIIEIIIKQLSGRLALTQSEDDRMEIIRSINLHRSTLHRCRGTEALASALSSLYIHATYHQLLPQTADKSPFYTPELRFELRMKPFLGITAPPTPSFNDYAYAMEPFGSYSEVNDIGDEIFDALLQAVGHQVTVAKEEFTKYKTIGPEAASHKGLEDIFNKDIGGLIWSCVATNVAVAMLKNKAKLSMELPKPGSRKHEWWIVPTVKRVNVEEPSVA</sequence>
<accession>A0A517LMN7</accession>
<dbReference type="PANTHER" id="PTHR21373:SF0">
    <property type="entry name" value="N-ALPHA-ACETYLTRANSFERASE 35, NATC AUXILIARY SUBUNIT"/>
    <property type="match status" value="1"/>
</dbReference>
<dbReference type="STRING" id="50376.A0A517LMN7"/>
<evidence type="ECO:0000313" key="6">
    <source>
        <dbReference type="EMBL" id="QDS76903.1"/>
    </source>
</evidence>
<dbReference type="Proteomes" id="UP000316270">
    <property type="component" value="Chromosome 16"/>
</dbReference>
<keyword evidence="3" id="KW-0963">Cytoplasm</keyword>
<name>A0A517LMN7_9PEZI</name>
<dbReference type="PANTHER" id="PTHR21373">
    <property type="entry name" value="GLUCOSE REPRESSIBLE PROTEIN MAK10"/>
    <property type="match status" value="1"/>
</dbReference>
<gene>
    <name evidence="6" type="ORF">FKW77_004092</name>
</gene>
<comment type="similarity">
    <text evidence="2">Belongs to the MAK10 family.</text>
</comment>
<dbReference type="OrthoDB" id="269405at2759"/>
<keyword evidence="7" id="KW-1185">Reference proteome</keyword>
<dbReference type="InterPro" id="IPR057982">
    <property type="entry name" value="TPR_NAA35"/>
</dbReference>
<evidence type="ECO:0000259" key="4">
    <source>
        <dbReference type="Pfam" id="PF04112"/>
    </source>
</evidence>
<protein>
    <submittedName>
        <fullName evidence="6">Uncharacterized protein</fullName>
    </submittedName>
</protein>
<comment type="subcellular location">
    <subcellularLocation>
        <location evidence="1">Cytoplasm</location>
    </subcellularLocation>
</comment>
<dbReference type="InterPro" id="IPR007244">
    <property type="entry name" value="Naa35_N"/>
</dbReference>
<evidence type="ECO:0000313" key="7">
    <source>
        <dbReference type="Proteomes" id="UP000316270"/>
    </source>
</evidence>
<organism evidence="6 7">
    <name type="scientific">Venturia effusa</name>
    <dbReference type="NCBI Taxonomy" id="50376"/>
    <lineage>
        <taxon>Eukaryota</taxon>
        <taxon>Fungi</taxon>
        <taxon>Dikarya</taxon>
        <taxon>Ascomycota</taxon>
        <taxon>Pezizomycotina</taxon>
        <taxon>Dothideomycetes</taxon>
        <taxon>Pleosporomycetidae</taxon>
        <taxon>Venturiales</taxon>
        <taxon>Venturiaceae</taxon>
        <taxon>Venturia</taxon>
    </lineage>
</organism>
<evidence type="ECO:0000259" key="5">
    <source>
        <dbReference type="Pfam" id="PF25789"/>
    </source>
</evidence>
<evidence type="ECO:0000256" key="1">
    <source>
        <dbReference type="ARBA" id="ARBA00004496"/>
    </source>
</evidence>
<dbReference type="Pfam" id="PF04112">
    <property type="entry name" value="Mak10"/>
    <property type="match status" value="1"/>
</dbReference>
<reference evidence="6 7" key="1">
    <citation type="submission" date="2019-07" db="EMBL/GenBank/DDBJ databases">
        <title>Finished genome of Venturia effusa.</title>
        <authorList>
            <person name="Young C.A."/>
            <person name="Cox M.P."/>
            <person name="Ganley A.R.D."/>
            <person name="David W.J."/>
        </authorList>
    </citation>
    <scope>NUCLEOTIDE SEQUENCE [LARGE SCALE GENOMIC DNA]</scope>
    <source>
        <strain evidence="7">albino</strain>
    </source>
</reference>
<evidence type="ECO:0000256" key="2">
    <source>
        <dbReference type="ARBA" id="ARBA00006289"/>
    </source>
</evidence>
<dbReference type="InterPro" id="IPR057983">
    <property type="entry name" value="NAA35-like_N"/>
</dbReference>
<dbReference type="GO" id="GO:0031417">
    <property type="term" value="C:NatC complex"/>
    <property type="evidence" value="ECO:0007669"/>
    <property type="project" value="InterPro"/>
</dbReference>
<evidence type="ECO:0000256" key="3">
    <source>
        <dbReference type="ARBA" id="ARBA00022490"/>
    </source>
</evidence>
<feature type="domain" description="NAA35-like N-terminal" evidence="4">
    <location>
        <begin position="87"/>
        <end position="243"/>
    </location>
</feature>
<proteinExistence type="inferred from homology"/>
<dbReference type="Pfam" id="PF25789">
    <property type="entry name" value="TPR_NAA35"/>
    <property type="match status" value="1"/>
</dbReference>
<dbReference type="AlphaFoldDB" id="A0A517LMN7"/>
<feature type="domain" description="NAA35-like TPR repeats" evidence="5">
    <location>
        <begin position="366"/>
        <end position="744"/>
    </location>
</feature>
<dbReference type="EMBL" id="CP042200">
    <property type="protein sequence ID" value="QDS76903.1"/>
    <property type="molecule type" value="Genomic_DNA"/>
</dbReference>